<organism evidence="1 2">
    <name type="scientific">Pyrenophora teres f. teres</name>
    <dbReference type="NCBI Taxonomy" id="97479"/>
    <lineage>
        <taxon>Eukaryota</taxon>
        <taxon>Fungi</taxon>
        <taxon>Dikarya</taxon>
        <taxon>Ascomycota</taxon>
        <taxon>Pezizomycotina</taxon>
        <taxon>Dothideomycetes</taxon>
        <taxon>Pleosporomycetidae</taxon>
        <taxon>Pleosporales</taxon>
        <taxon>Pleosporineae</taxon>
        <taxon>Pleosporaceae</taxon>
        <taxon>Pyrenophora</taxon>
    </lineage>
</organism>
<reference evidence="1" key="1">
    <citation type="submission" date="2021-02" db="EMBL/GenBank/DDBJ databases">
        <authorList>
            <person name="Syme A R."/>
            <person name="Syme A R."/>
            <person name="Moolhuijzen P."/>
        </authorList>
    </citation>
    <scope>NUCLEOTIDE SEQUENCE</scope>
    <source>
        <strain evidence="1">W1-1</strain>
    </source>
</reference>
<sequence>MTTQSISARPIPCSYQTTKPPPTAYDTMFRLIVHSVFVSDTKDFYVYRGLLERSSSWFRDAFEHKWSTNHGFMPLEWTHERFFYSMEVFKLFFYWLNTGELSISTFATDNVWEFYAAAYEFSHVHQIYGFMNSVVEAFYFALIDEVVISPDAMTGIYKHTHKGSALRWVLADWIFEHDDMAIEEDARDQVPKALLWDIIALSYARGQGVGYLERVSKSEQDGHVKSTKKRFCDKYHSHPWDRLAIEAE</sequence>
<dbReference type="Gene3D" id="3.30.710.10">
    <property type="entry name" value="Potassium Channel Kv1.1, Chain A"/>
    <property type="match status" value="1"/>
</dbReference>
<proteinExistence type="predicted"/>
<gene>
    <name evidence="1" type="ORF">PTTW11_11038</name>
</gene>
<evidence type="ECO:0000313" key="1">
    <source>
        <dbReference type="EMBL" id="CAE7218431.1"/>
    </source>
</evidence>
<name>A0A6S6WHH2_9PLEO</name>
<dbReference type="AlphaFoldDB" id="A0A6S6WHH2"/>
<dbReference type="InterPro" id="IPR011333">
    <property type="entry name" value="SKP1/BTB/POZ_sf"/>
</dbReference>
<dbReference type="EMBL" id="HG992988">
    <property type="protein sequence ID" value="CAE7218431.1"/>
    <property type="molecule type" value="Genomic_DNA"/>
</dbReference>
<evidence type="ECO:0000313" key="2">
    <source>
        <dbReference type="Proteomes" id="UP000472372"/>
    </source>
</evidence>
<dbReference type="PROSITE" id="PS50097">
    <property type="entry name" value="BTB"/>
    <property type="match status" value="1"/>
</dbReference>
<dbReference type="InterPro" id="IPR000210">
    <property type="entry name" value="BTB/POZ_dom"/>
</dbReference>
<accession>A0A6S6WHH2</accession>
<protein>
    <submittedName>
        <fullName evidence="1">BTB domain containing protein</fullName>
    </submittedName>
</protein>
<dbReference type="Proteomes" id="UP000472372">
    <property type="component" value="Chromosome 12"/>
</dbReference>
<dbReference type="SUPFAM" id="SSF54695">
    <property type="entry name" value="POZ domain"/>
    <property type="match status" value="1"/>
</dbReference>
<dbReference type="CDD" id="cd18186">
    <property type="entry name" value="BTB_POZ_ZBTB_KLHL-like"/>
    <property type="match status" value="1"/>
</dbReference>